<protein>
    <submittedName>
        <fullName evidence="1">Uncharacterized protein</fullName>
    </submittedName>
</protein>
<dbReference type="Proteomes" id="UP000018144">
    <property type="component" value="Unassembled WGS sequence"/>
</dbReference>
<dbReference type="EMBL" id="HF935261">
    <property type="protein sequence ID" value="CCX05613.1"/>
    <property type="molecule type" value="Genomic_DNA"/>
</dbReference>
<proteinExistence type="predicted"/>
<accession>U4KVJ6</accession>
<sequence length="51" mass="5543">MNPRFLLETNQLSKSLQVIDDTYKATLDTVIVGACLLHLSAPALNVNSENA</sequence>
<gene>
    <name evidence="1" type="ORF">PCON_05200</name>
</gene>
<organism evidence="1 2">
    <name type="scientific">Pyronema omphalodes (strain CBS 100304)</name>
    <name type="common">Pyronema confluens</name>
    <dbReference type="NCBI Taxonomy" id="1076935"/>
    <lineage>
        <taxon>Eukaryota</taxon>
        <taxon>Fungi</taxon>
        <taxon>Dikarya</taxon>
        <taxon>Ascomycota</taxon>
        <taxon>Pezizomycotina</taxon>
        <taxon>Pezizomycetes</taxon>
        <taxon>Pezizales</taxon>
        <taxon>Pyronemataceae</taxon>
        <taxon>Pyronema</taxon>
    </lineage>
</organism>
<evidence type="ECO:0000313" key="1">
    <source>
        <dbReference type="EMBL" id="CCX05613.1"/>
    </source>
</evidence>
<name>U4KVJ6_PYROM</name>
<reference evidence="1 2" key="1">
    <citation type="journal article" date="2013" name="PLoS Genet.">
        <title>The genome and development-dependent transcriptomes of Pyronema confluens: a window into fungal evolution.</title>
        <authorList>
            <person name="Traeger S."/>
            <person name="Altegoer F."/>
            <person name="Freitag M."/>
            <person name="Gabaldon T."/>
            <person name="Kempken F."/>
            <person name="Kumar A."/>
            <person name="Marcet-Houben M."/>
            <person name="Poggeler S."/>
            <person name="Stajich J.E."/>
            <person name="Nowrousian M."/>
        </authorList>
    </citation>
    <scope>NUCLEOTIDE SEQUENCE [LARGE SCALE GENOMIC DNA]</scope>
    <source>
        <strain evidence="2">CBS 100304</strain>
        <tissue evidence="1">Vegetative mycelium</tissue>
    </source>
</reference>
<keyword evidence="2" id="KW-1185">Reference proteome</keyword>
<evidence type="ECO:0000313" key="2">
    <source>
        <dbReference type="Proteomes" id="UP000018144"/>
    </source>
</evidence>
<dbReference type="AlphaFoldDB" id="U4KVJ6"/>